<dbReference type="Proteomes" id="UP000245166">
    <property type="component" value="Unassembled WGS sequence"/>
</dbReference>
<comment type="caution">
    <text evidence="2">The sequence shown here is derived from an EMBL/GenBank/DDBJ whole genome shotgun (WGS) entry which is preliminary data.</text>
</comment>
<sequence>MTSPQTLSDADRRLLAGWAADCATRVLPLLDADASSLALVRDAVARAHAYGRGGSTAAAEIRQRMVAVTAAGAATTPAGAAAARAAGQASAVAHLAAHALGAAAYAAKAVSLAHPDRPEAVDDELRWQVAHLTQEQAAALRRLPLLESVPSGPLGPGLLSRGVLGRAIREIQARIGDDVDGGRPAPAPAGHHP</sequence>
<accession>A0A2U1ZYJ5</accession>
<dbReference type="InterPro" id="IPR048667">
    <property type="entry name" value="Imm5-like"/>
</dbReference>
<evidence type="ECO:0000313" key="2">
    <source>
        <dbReference type="EMBL" id="PWD52065.1"/>
    </source>
</evidence>
<evidence type="ECO:0000313" key="3">
    <source>
        <dbReference type="Proteomes" id="UP000245166"/>
    </source>
</evidence>
<dbReference type="AlphaFoldDB" id="A0A2U1ZYJ5"/>
<feature type="domain" description="Imm-5-like" evidence="1">
    <location>
        <begin position="6"/>
        <end position="134"/>
    </location>
</feature>
<proteinExistence type="predicted"/>
<keyword evidence="3" id="KW-1185">Reference proteome</keyword>
<organism evidence="2 3">
    <name type="scientific">Serinibacter arcticus</name>
    <dbReference type="NCBI Taxonomy" id="1655435"/>
    <lineage>
        <taxon>Bacteria</taxon>
        <taxon>Bacillati</taxon>
        <taxon>Actinomycetota</taxon>
        <taxon>Actinomycetes</taxon>
        <taxon>Micrococcales</taxon>
        <taxon>Beutenbergiaceae</taxon>
        <taxon>Serinibacter</taxon>
    </lineage>
</organism>
<dbReference type="EMBL" id="PYHR01000002">
    <property type="protein sequence ID" value="PWD52065.1"/>
    <property type="molecule type" value="Genomic_DNA"/>
</dbReference>
<dbReference type="RefSeq" id="WP_109230448.1">
    <property type="nucleotide sequence ID" value="NZ_PYHR01000002.1"/>
</dbReference>
<dbReference type="Pfam" id="PF21805">
    <property type="entry name" value="Imm5_like"/>
    <property type="match status" value="1"/>
</dbReference>
<name>A0A2U1ZYJ5_9MICO</name>
<gene>
    <name evidence="2" type="ORF">C8046_16840</name>
</gene>
<protein>
    <recommendedName>
        <fullName evidence="1">Imm-5-like domain-containing protein</fullName>
    </recommendedName>
</protein>
<evidence type="ECO:0000259" key="1">
    <source>
        <dbReference type="Pfam" id="PF21805"/>
    </source>
</evidence>
<reference evidence="2 3" key="1">
    <citation type="submission" date="2018-03" db="EMBL/GenBank/DDBJ databases">
        <title>Genome assembly of novel Miniimonas species PCH200.</title>
        <authorList>
            <person name="Thakur V."/>
            <person name="Kumar V."/>
            <person name="Singh D."/>
        </authorList>
    </citation>
    <scope>NUCLEOTIDE SEQUENCE [LARGE SCALE GENOMIC DNA]</scope>
    <source>
        <strain evidence="2 3">PCH200</strain>
    </source>
</reference>